<accession>A0A0A9AZP5</accession>
<evidence type="ECO:0000313" key="1">
    <source>
        <dbReference type="EMBL" id="JAD52542.1"/>
    </source>
</evidence>
<organism evidence="1">
    <name type="scientific">Arundo donax</name>
    <name type="common">Giant reed</name>
    <name type="synonym">Donax arundinaceus</name>
    <dbReference type="NCBI Taxonomy" id="35708"/>
    <lineage>
        <taxon>Eukaryota</taxon>
        <taxon>Viridiplantae</taxon>
        <taxon>Streptophyta</taxon>
        <taxon>Embryophyta</taxon>
        <taxon>Tracheophyta</taxon>
        <taxon>Spermatophyta</taxon>
        <taxon>Magnoliopsida</taxon>
        <taxon>Liliopsida</taxon>
        <taxon>Poales</taxon>
        <taxon>Poaceae</taxon>
        <taxon>PACMAD clade</taxon>
        <taxon>Arundinoideae</taxon>
        <taxon>Arundineae</taxon>
        <taxon>Arundo</taxon>
    </lineage>
</organism>
<dbReference type="EMBL" id="GBRH01245353">
    <property type="protein sequence ID" value="JAD52542.1"/>
    <property type="molecule type" value="Transcribed_RNA"/>
</dbReference>
<dbReference type="AlphaFoldDB" id="A0A0A9AZP5"/>
<reference evidence="1" key="2">
    <citation type="journal article" date="2015" name="Data Brief">
        <title>Shoot transcriptome of the giant reed, Arundo donax.</title>
        <authorList>
            <person name="Barrero R.A."/>
            <person name="Guerrero F.D."/>
            <person name="Moolhuijzen P."/>
            <person name="Goolsby J.A."/>
            <person name="Tidwell J."/>
            <person name="Bellgard S.E."/>
            <person name="Bellgard M.I."/>
        </authorList>
    </citation>
    <scope>NUCLEOTIDE SEQUENCE</scope>
    <source>
        <tissue evidence="1">Shoot tissue taken approximately 20 cm above the soil surface</tissue>
    </source>
</reference>
<name>A0A0A9AZP5_ARUDO</name>
<sequence>MGAEVKLPQGRMAYKAKQNSNAGIIFSSCYSMVRDHPVHMVPC</sequence>
<reference evidence="1" key="1">
    <citation type="submission" date="2014-09" db="EMBL/GenBank/DDBJ databases">
        <authorList>
            <person name="Magalhaes I.L.F."/>
            <person name="Oliveira U."/>
            <person name="Santos F.R."/>
            <person name="Vidigal T.H.D.A."/>
            <person name="Brescovit A.D."/>
            <person name="Santos A.J."/>
        </authorList>
    </citation>
    <scope>NUCLEOTIDE SEQUENCE</scope>
    <source>
        <tissue evidence="1">Shoot tissue taken approximately 20 cm above the soil surface</tissue>
    </source>
</reference>
<protein>
    <submittedName>
        <fullName evidence="1">Uncharacterized protein</fullName>
    </submittedName>
</protein>
<proteinExistence type="predicted"/>
<dbReference type="PROSITE" id="PS51257">
    <property type="entry name" value="PROKAR_LIPOPROTEIN"/>
    <property type="match status" value="1"/>
</dbReference>